<dbReference type="Proteomes" id="UP000326202">
    <property type="component" value="Chromosome"/>
</dbReference>
<protein>
    <recommendedName>
        <fullName evidence="1">Knr4/Smi1-like domain-containing protein</fullName>
    </recommendedName>
</protein>
<dbReference type="Pfam" id="PF09346">
    <property type="entry name" value="SMI1_KNR4"/>
    <property type="match status" value="1"/>
</dbReference>
<dbReference type="KEGG" id="htq:FRZ44_36480"/>
<organism evidence="2 3">
    <name type="scientific">Hypericibacter terrae</name>
    <dbReference type="NCBI Taxonomy" id="2602015"/>
    <lineage>
        <taxon>Bacteria</taxon>
        <taxon>Pseudomonadati</taxon>
        <taxon>Pseudomonadota</taxon>
        <taxon>Alphaproteobacteria</taxon>
        <taxon>Rhodospirillales</taxon>
        <taxon>Dongiaceae</taxon>
        <taxon>Hypericibacter</taxon>
    </lineage>
</organism>
<evidence type="ECO:0000313" key="2">
    <source>
        <dbReference type="EMBL" id="QEX18343.1"/>
    </source>
</evidence>
<dbReference type="EMBL" id="CP042906">
    <property type="protein sequence ID" value="QEX18343.1"/>
    <property type="molecule type" value="Genomic_DNA"/>
</dbReference>
<evidence type="ECO:0000313" key="3">
    <source>
        <dbReference type="Proteomes" id="UP000326202"/>
    </source>
</evidence>
<proteinExistence type="predicted"/>
<gene>
    <name evidence="2" type="ORF">FRZ44_36480</name>
</gene>
<dbReference type="SMART" id="SM00860">
    <property type="entry name" value="SMI1_KNR4"/>
    <property type="match status" value="1"/>
</dbReference>
<evidence type="ECO:0000259" key="1">
    <source>
        <dbReference type="SMART" id="SM00860"/>
    </source>
</evidence>
<sequence length="137" mass="15120">MTPEDRKSLLVDFNGNPPATPASLRLFEMTAGLALPQDYVDFLRYENGGEGFIGSAYLILWRVEELLELNRAYQVTDYAPGLLLFGSDGGGEAFAFDRRSDIAPVVLVPFVGMDLKLIRPLASTFTAFLEAMPRLSI</sequence>
<reference evidence="2 3" key="1">
    <citation type="submission" date="2019-08" db="EMBL/GenBank/DDBJ databases">
        <title>Hyperibacter terrae gen. nov., sp. nov. and Hyperibacter viscosus sp. nov., two new members in the family Rhodospirillaceae isolated from the rhizosphere of Hypericum perforatum.</title>
        <authorList>
            <person name="Noviana Z."/>
        </authorList>
    </citation>
    <scope>NUCLEOTIDE SEQUENCE [LARGE SCALE GENOMIC DNA]</scope>
    <source>
        <strain evidence="2 3">R5913</strain>
    </source>
</reference>
<dbReference type="Gene3D" id="3.40.1580.10">
    <property type="entry name" value="SMI1/KNR4-like"/>
    <property type="match status" value="1"/>
</dbReference>
<feature type="domain" description="Knr4/Smi1-like" evidence="1">
    <location>
        <begin position="18"/>
        <end position="131"/>
    </location>
</feature>
<dbReference type="InterPro" id="IPR018958">
    <property type="entry name" value="Knr4/Smi1-like_dom"/>
</dbReference>
<keyword evidence="3" id="KW-1185">Reference proteome</keyword>
<name>A0A5J6MLV7_9PROT</name>
<dbReference type="AlphaFoldDB" id="A0A5J6MLV7"/>
<accession>A0A5J6MLV7</accession>
<dbReference type="SUPFAM" id="SSF160631">
    <property type="entry name" value="SMI1/KNR4-like"/>
    <property type="match status" value="1"/>
</dbReference>
<dbReference type="InterPro" id="IPR037883">
    <property type="entry name" value="Knr4/Smi1-like_sf"/>
</dbReference>